<dbReference type="AlphaFoldDB" id="A0A6F9DSA9"/>
<feature type="compositionally biased region" description="Polar residues" evidence="7">
    <location>
        <begin position="60"/>
        <end position="88"/>
    </location>
</feature>
<keyword evidence="3" id="KW-0678">Repressor</keyword>
<comment type="similarity">
    <text evidence="2">Belongs to the SAP130 family.</text>
</comment>
<evidence type="ECO:0000256" key="2">
    <source>
        <dbReference type="ARBA" id="ARBA00007859"/>
    </source>
</evidence>
<dbReference type="PANTHER" id="PTHR13497">
    <property type="entry name" value="HISTONE DEACETYLASE COMPLEX SUBUNIT SAP130"/>
    <property type="match status" value="1"/>
</dbReference>
<organism evidence="9">
    <name type="scientific">Phallusia mammillata</name>
    <dbReference type="NCBI Taxonomy" id="59560"/>
    <lineage>
        <taxon>Eukaryota</taxon>
        <taxon>Metazoa</taxon>
        <taxon>Chordata</taxon>
        <taxon>Tunicata</taxon>
        <taxon>Ascidiacea</taxon>
        <taxon>Phlebobranchia</taxon>
        <taxon>Ascidiidae</taxon>
        <taxon>Phallusia</taxon>
    </lineage>
</organism>
<keyword evidence="4" id="KW-0805">Transcription regulation</keyword>
<dbReference type="InterPro" id="IPR024137">
    <property type="entry name" value="His_deAcase_cplx_SAP130"/>
</dbReference>
<proteinExistence type="evidence at transcript level"/>
<dbReference type="EMBL" id="LR789994">
    <property type="protein sequence ID" value="CAB3265856.1"/>
    <property type="molecule type" value="mRNA"/>
</dbReference>
<feature type="region of interest" description="Disordered" evidence="7">
    <location>
        <begin position="59"/>
        <end position="89"/>
    </location>
</feature>
<keyword evidence="6" id="KW-0539">Nucleus</keyword>
<evidence type="ECO:0000256" key="1">
    <source>
        <dbReference type="ARBA" id="ARBA00004123"/>
    </source>
</evidence>
<evidence type="ECO:0000256" key="4">
    <source>
        <dbReference type="ARBA" id="ARBA00023015"/>
    </source>
</evidence>
<dbReference type="PANTHER" id="PTHR13497:SF3">
    <property type="entry name" value="HISTONE DEACETYLASE COMPLEX SUBUNIT SAP130"/>
    <property type="match status" value="1"/>
</dbReference>
<keyword evidence="5" id="KW-0804">Transcription</keyword>
<feature type="region of interest" description="Disordered" evidence="7">
    <location>
        <begin position="901"/>
        <end position="942"/>
    </location>
</feature>
<accession>A0A6F9DSA9</accession>
<evidence type="ECO:0000256" key="5">
    <source>
        <dbReference type="ARBA" id="ARBA00023163"/>
    </source>
</evidence>
<dbReference type="GO" id="GO:0000122">
    <property type="term" value="P:negative regulation of transcription by RNA polymerase II"/>
    <property type="evidence" value="ECO:0007669"/>
    <property type="project" value="TreeGrafter"/>
</dbReference>
<evidence type="ECO:0000256" key="3">
    <source>
        <dbReference type="ARBA" id="ARBA00022491"/>
    </source>
</evidence>
<dbReference type="GO" id="GO:0070822">
    <property type="term" value="C:Sin3-type complex"/>
    <property type="evidence" value="ECO:0007669"/>
    <property type="project" value="TreeGrafter"/>
</dbReference>
<feature type="compositionally biased region" description="Polar residues" evidence="7">
    <location>
        <begin position="917"/>
        <end position="941"/>
    </location>
</feature>
<evidence type="ECO:0000256" key="7">
    <source>
        <dbReference type="SAM" id="MobiDB-lite"/>
    </source>
</evidence>
<dbReference type="InterPro" id="IPR031963">
    <property type="entry name" value="SAP130_C"/>
</dbReference>
<reference evidence="9" key="1">
    <citation type="submission" date="2020-04" db="EMBL/GenBank/DDBJ databases">
        <authorList>
            <person name="Neveu A P."/>
        </authorList>
    </citation>
    <scope>NUCLEOTIDE SEQUENCE</scope>
    <source>
        <tissue evidence="9">Whole embryo</tissue>
    </source>
</reference>
<evidence type="ECO:0000313" key="9">
    <source>
        <dbReference type="EMBL" id="CAB3265856.1"/>
    </source>
</evidence>
<feature type="compositionally biased region" description="Basic and acidic residues" evidence="7">
    <location>
        <begin position="593"/>
        <end position="608"/>
    </location>
</feature>
<protein>
    <submittedName>
        <fullName evidence="9">Histone deacetylase complex subunit SAP130</fullName>
    </submittedName>
</protein>
<name>A0A6F9DSA9_9ASCI</name>
<sequence length="1190" mass="127785">MSVNNTSPTISVPVSIPINPAFSLNDVSAVLSTGSTKPPLQSQVVYQPISKVSINPMPAPTNSTPMGVQDNSSVKQTASTAPVSTGSTPVAPKQVITRLPNQITQPQKTFGKHQLPVRSVPALVSVLPHVIPRSTSAVNTVSTALLDPGGGGGGFPAKGVALQPASLPAAKQKFQAQHVLMAPGLRTPAPIKYSQFQPTTFGSVSFQLPNQHQTTTTLAVKPLQTGNRVQQPLVVRSIVPQPQGRPSIPLTVATTQEAPRRPSSVLHQPTTTISISVAARPNSQQEPIQLINATSRVSVTSAAGGKSVYQVSIASTSGVSPISAAAPKLARKVVTPRPATIVANNIINRTAPTSSASSSIATSVTSFTYSAPQSRLASIASITTSAVAKVFPQPPSVSGISAHVRTTEINQPATLVRHTQPSTVTANQPSSSGSSVIASVGASSRTVSSVMQPMIYMPQAPGISLSFPYHTPTATSYTSIGHGIRPALNISAPNQSAPIRLGSNLLVMEAPRPGTAQSNITAFTQGQKILQTVPATQTGGSDQPRMLPPNMASGQVPTGIQHVPNMSPKPAILRRPIRSDTSITKKLNFSSEPRVHDRASPIKTEQRLHSANSSDGGPNAYGSAKRYPHETTYSVTSNIKPALAGQVKPTVTSNGLGHSLKLQNSNTNIPFVKTEPGSMQQGHVTNSSVDEQKIGMEQSIQNVPFSIKTETVSGQRFQPTTTYHLQGNKQGQDGISAPHQVIHQPVSKVRQLQQRVTVTATPKIIPANQLQHGVNSPALPNNMQIRQVNSNTAMHYRAGELHQTSIHSESKLKLSDSAPAGTLKRGYDKITTIPLPRDDRLRSNLEQQNSHFIQNSAHVNLSNSAHEPLMGLSPRKKPRKQTHVVAEELPENMQMIDDEMSTDDADECEDEQPPPTTVCNTQENSKTGTSKGQNHLLSDLSSKPVVTTAVKPTTEYTDEDGVRYVVVRERPPINLLNGHRTRAVNNHFTHYSDVKVKEKKITFQDQCFDLNRMKGWKVKHLAIQLDELRTLDANALERIERVKNGLLQHCQTVLSTDVSPCEIGCKSPAQIISLPTSVATTTPTQARSFPTTFSKTFSSDKIGENSPLTPLERRASRIREEILKTEEMAQANIQRCNVMQEQLSELKAIFVKVLDNRDLATKLVEAGRVCQKSSKTVGSNGVRSSKKKKS</sequence>
<feature type="region of interest" description="Disordered" evidence="7">
    <location>
        <begin position="590"/>
        <end position="624"/>
    </location>
</feature>
<evidence type="ECO:0000259" key="8">
    <source>
        <dbReference type="Pfam" id="PF16014"/>
    </source>
</evidence>
<dbReference type="Pfam" id="PF16014">
    <property type="entry name" value="SAP130_C"/>
    <property type="match status" value="1"/>
</dbReference>
<feature type="compositionally biased region" description="Acidic residues" evidence="7">
    <location>
        <begin position="901"/>
        <end position="912"/>
    </location>
</feature>
<comment type="subcellular location">
    <subcellularLocation>
        <location evidence="1">Nucleus</location>
    </subcellularLocation>
</comment>
<feature type="region of interest" description="Disordered" evidence="7">
    <location>
        <begin position="240"/>
        <end position="268"/>
    </location>
</feature>
<feature type="domain" description="Histone deacetylase complex subunit SAP130 C-terminal" evidence="8">
    <location>
        <begin position="951"/>
        <end position="1051"/>
    </location>
</feature>
<evidence type="ECO:0000256" key="6">
    <source>
        <dbReference type="ARBA" id="ARBA00023242"/>
    </source>
</evidence>
<gene>
    <name evidence="9" type="primary">Sap130</name>
</gene>